<evidence type="ECO:0000256" key="2">
    <source>
        <dbReference type="SAM" id="SignalP"/>
    </source>
</evidence>
<name>A0A8R7PRB0_TRIUA</name>
<accession>A0A8R7PRB0</accession>
<proteinExistence type="predicted"/>
<reference evidence="3" key="3">
    <citation type="submission" date="2022-06" db="UniProtKB">
        <authorList>
            <consortium name="EnsemblPlants"/>
        </authorList>
    </citation>
    <scope>IDENTIFICATION</scope>
</reference>
<dbReference type="Gramene" id="TuG1812G0300002334.01.T01">
    <property type="protein sequence ID" value="TuG1812G0300002334.01.T01.cds393126"/>
    <property type="gene ID" value="TuG1812G0300002334.01"/>
</dbReference>
<sequence length="74" mass="7817">IRGRQRPIWLLVRRFVPVAAAASCSFIERETGREGERKKGEGAGGAGSGRLSLAVAAPATGRRASQARLRSTLA</sequence>
<dbReference type="Proteomes" id="UP000015106">
    <property type="component" value="Chromosome 3"/>
</dbReference>
<dbReference type="Gramene" id="TuG1812G0300002334.01.T02">
    <property type="protein sequence ID" value="TuG1812G0300002334.01.T02.cds393126"/>
    <property type="gene ID" value="TuG1812G0300002334.01"/>
</dbReference>
<evidence type="ECO:0000313" key="4">
    <source>
        <dbReference type="Proteomes" id="UP000015106"/>
    </source>
</evidence>
<keyword evidence="2" id="KW-0732">Signal</keyword>
<feature type="region of interest" description="Disordered" evidence="1">
    <location>
        <begin position="29"/>
        <end position="49"/>
    </location>
</feature>
<evidence type="ECO:0000313" key="3">
    <source>
        <dbReference type="EnsemblPlants" id="TuG1812G0300002334.01.T02.cds393126"/>
    </source>
</evidence>
<feature type="compositionally biased region" description="Basic and acidic residues" evidence="1">
    <location>
        <begin position="29"/>
        <end position="41"/>
    </location>
</feature>
<evidence type="ECO:0000256" key="1">
    <source>
        <dbReference type="SAM" id="MobiDB-lite"/>
    </source>
</evidence>
<dbReference type="EnsemblPlants" id="TuG1812G0300002334.01.T01">
    <property type="protein sequence ID" value="TuG1812G0300002334.01.T01.cds393126"/>
    <property type="gene ID" value="TuG1812G0300002334.01"/>
</dbReference>
<protein>
    <submittedName>
        <fullName evidence="3">Uncharacterized protein</fullName>
    </submittedName>
</protein>
<feature type="chain" id="PRO_5044156842" evidence="2">
    <location>
        <begin position="22"/>
        <end position="74"/>
    </location>
</feature>
<reference evidence="4" key="1">
    <citation type="journal article" date="2013" name="Nature">
        <title>Draft genome of the wheat A-genome progenitor Triticum urartu.</title>
        <authorList>
            <person name="Ling H.Q."/>
            <person name="Zhao S."/>
            <person name="Liu D."/>
            <person name="Wang J."/>
            <person name="Sun H."/>
            <person name="Zhang C."/>
            <person name="Fan H."/>
            <person name="Li D."/>
            <person name="Dong L."/>
            <person name="Tao Y."/>
            <person name="Gao C."/>
            <person name="Wu H."/>
            <person name="Li Y."/>
            <person name="Cui Y."/>
            <person name="Guo X."/>
            <person name="Zheng S."/>
            <person name="Wang B."/>
            <person name="Yu K."/>
            <person name="Liang Q."/>
            <person name="Yang W."/>
            <person name="Lou X."/>
            <person name="Chen J."/>
            <person name="Feng M."/>
            <person name="Jian J."/>
            <person name="Zhang X."/>
            <person name="Luo G."/>
            <person name="Jiang Y."/>
            <person name="Liu J."/>
            <person name="Wang Z."/>
            <person name="Sha Y."/>
            <person name="Zhang B."/>
            <person name="Wu H."/>
            <person name="Tang D."/>
            <person name="Shen Q."/>
            <person name="Xue P."/>
            <person name="Zou S."/>
            <person name="Wang X."/>
            <person name="Liu X."/>
            <person name="Wang F."/>
            <person name="Yang Y."/>
            <person name="An X."/>
            <person name="Dong Z."/>
            <person name="Zhang K."/>
            <person name="Zhang X."/>
            <person name="Luo M.C."/>
            <person name="Dvorak J."/>
            <person name="Tong Y."/>
            <person name="Wang J."/>
            <person name="Yang H."/>
            <person name="Li Z."/>
            <person name="Wang D."/>
            <person name="Zhang A."/>
            <person name="Wang J."/>
        </authorList>
    </citation>
    <scope>NUCLEOTIDE SEQUENCE</scope>
    <source>
        <strain evidence="4">cv. G1812</strain>
    </source>
</reference>
<dbReference type="EnsemblPlants" id="TuG1812G0300002334.01.T02">
    <property type="protein sequence ID" value="TuG1812G0300002334.01.T02.cds393126"/>
    <property type="gene ID" value="TuG1812G0300002334.01"/>
</dbReference>
<dbReference type="AlphaFoldDB" id="A0A8R7PRB0"/>
<feature type="signal peptide" evidence="2">
    <location>
        <begin position="1"/>
        <end position="21"/>
    </location>
</feature>
<reference evidence="3" key="2">
    <citation type="submission" date="2018-03" db="EMBL/GenBank/DDBJ databases">
        <title>The Triticum urartu genome reveals the dynamic nature of wheat genome evolution.</title>
        <authorList>
            <person name="Ling H."/>
            <person name="Ma B."/>
            <person name="Shi X."/>
            <person name="Liu H."/>
            <person name="Dong L."/>
            <person name="Sun H."/>
            <person name="Cao Y."/>
            <person name="Gao Q."/>
            <person name="Zheng S."/>
            <person name="Li Y."/>
            <person name="Yu Y."/>
            <person name="Du H."/>
            <person name="Qi M."/>
            <person name="Li Y."/>
            <person name="Yu H."/>
            <person name="Cui Y."/>
            <person name="Wang N."/>
            <person name="Chen C."/>
            <person name="Wu H."/>
            <person name="Zhao Y."/>
            <person name="Zhang J."/>
            <person name="Li Y."/>
            <person name="Zhou W."/>
            <person name="Zhang B."/>
            <person name="Hu W."/>
            <person name="Eijk M."/>
            <person name="Tang J."/>
            <person name="Witsenboer H."/>
            <person name="Zhao S."/>
            <person name="Li Z."/>
            <person name="Zhang A."/>
            <person name="Wang D."/>
            <person name="Liang C."/>
        </authorList>
    </citation>
    <scope>NUCLEOTIDE SEQUENCE [LARGE SCALE GENOMIC DNA]</scope>
    <source>
        <strain evidence="3">cv. G1812</strain>
    </source>
</reference>
<organism evidence="3 4">
    <name type="scientific">Triticum urartu</name>
    <name type="common">Red wild einkorn</name>
    <name type="synonym">Crithodium urartu</name>
    <dbReference type="NCBI Taxonomy" id="4572"/>
    <lineage>
        <taxon>Eukaryota</taxon>
        <taxon>Viridiplantae</taxon>
        <taxon>Streptophyta</taxon>
        <taxon>Embryophyta</taxon>
        <taxon>Tracheophyta</taxon>
        <taxon>Spermatophyta</taxon>
        <taxon>Magnoliopsida</taxon>
        <taxon>Liliopsida</taxon>
        <taxon>Poales</taxon>
        <taxon>Poaceae</taxon>
        <taxon>BOP clade</taxon>
        <taxon>Pooideae</taxon>
        <taxon>Triticodae</taxon>
        <taxon>Triticeae</taxon>
        <taxon>Triticinae</taxon>
        <taxon>Triticum</taxon>
    </lineage>
</organism>
<keyword evidence="4" id="KW-1185">Reference proteome</keyword>